<dbReference type="InterPro" id="IPR017920">
    <property type="entry name" value="COMM"/>
</dbReference>
<organism evidence="2 3">
    <name type="scientific">Triparma columacea</name>
    <dbReference type="NCBI Taxonomy" id="722753"/>
    <lineage>
        <taxon>Eukaryota</taxon>
        <taxon>Sar</taxon>
        <taxon>Stramenopiles</taxon>
        <taxon>Ochrophyta</taxon>
        <taxon>Bolidophyceae</taxon>
        <taxon>Parmales</taxon>
        <taxon>Triparmaceae</taxon>
        <taxon>Triparma</taxon>
    </lineage>
</organism>
<dbReference type="Proteomes" id="UP001165065">
    <property type="component" value="Unassembled WGS sequence"/>
</dbReference>
<accession>A0A9W7G4F2</accession>
<gene>
    <name evidence="2" type="ORF">TrCOL_g6366</name>
</gene>
<dbReference type="AlphaFoldDB" id="A0A9W7G4F2"/>
<sequence length="85" mass="9198">MSEANTSGVAQLKDFDYSVNVSVSSDKVLSMRTPSVSLSLTLSDPDGTSRQEVVEMNRDELEKVLKEMQKIEDETLKLTAGGSGS</sequence>
<dbReference type="OrthoDB" id="17646at2759"/>
<evidence type="ECO:0000259" key="1">
    <source>
        <dbReference type="PROSITE" id="PS51269"/>
    </source>
</evidence>
<protein>
    <recommendedName>
        <fullName evidence="1">COMM domain-containing protein</fullName>
    </recommendedName>
</protein>
<evidence type="ECO:0000313" key="3">
    <source>
        <dbReference type="Proteomes" id="UP001165065"/>
    </source>
</evidence>
<proteinExistence type="predicted"/>
<dbReference type="EMBL" id="BRYA01000054">
    <property type="protein sequence ID" value="GMI35441.1"/>
    <property type="molecule type" value="Genomic_DNA"/>
</dbReference>
<comment type="caution">
    <text evidence="2">The sequence shown here is derived from an EMBL/GenBank/DDBJ whole genome shotgun (WGS) entry which is preliminary data.</text>
</comment>
<evidence type="ECO:0000313" key="2">
    <source>
        <dbReference type="EMBL" id="GMI35441.1"/>
    </source>
</evidence>
<feature type="domain" description="COMM" evidence="1">
    <location>
        <begin position="11"/>
        <end position="79"/>
    </location>
</feature>
<reference evidence="3" key="1">
    <citation type="journal article" date="2023" name="Commun. Biol.">
        <title>Genome analysis of Parmales, the sister group of diatoms, reveals the evolutionary specialization of diatoms from phago-mixotrophs to photoautotrophs.</title>
        <authorList>
            <person name="Ban H."/>
            <person name="Sato S."/>
            <person name="Yoshikawa S."/>
            <person name="Yamada K."/>
            <person name="Nakamura Y."/>
            <person name="Ichinomiya M."/>
            <person name="Sato N."/>
            <person name="Blanc-Mathieu R."/>
            <person name="Endo H."/>
            <person name="Kuwata A."/>
            <person name="Ogata H."/>
        </authorList>
    </citation>
    <scope>NUCLEOTIDE SEQUENCE [LARGE SCALE GENOMIC DNA]</scope>
</reference>
<dbReference type="PROSITE" id="PS51269">
    <property type="entry name" value="COMM"/>
    <property type="match status" value="1"/>
</dbReference>
<dbReference type="Pfam" id="PF07258">
    <property type="entry name" value="COMM_domain"/>
    <property type="match status" value="1"/>
</dbReference>
<keyword evidence="3" id="KW-1185">Reference proteome</keyword>
<name>A0A9W7G4F2_9STRA</name>